<keyword evidence="12" id="KW-1185">Reference proteome</keyword>
<dbReference type="CDD" id="cd16917">
    <property type="entry name" value="HATPase_UhpB-NarQ-NarX-like"/>
    <property type="match status" value="1"/>
</dbReference>
<dbReference type="RefSeq" id="WP_110827244.1">
    <property type="nucleotide sequence ID" value="NZ_QKLU01000001.1"/>
</dbReference>
<comment type="catalytic activity">
    <reaction evidence="1">
        <text>ATP + protein L-histidine = ADP + protein N-phospho-L-histidine.</text>
        <dbReference type="EC" id="2.7.13.3"/>
    </reaction>
</comment>
<keyword evidence="5" id="KW-0547">Nucleotide-binding</keyword>
<evidence type="ECO:0000256" key="3">
    <source>
        <dbReference type="ARBA" id="ARBA00022553"/>
    </source>
</evidence>
<accession>A0A318ULD2</accession>
<keyword evidence="9" id="KW-0812">Transmembrane</keyword>
<dbReference type="SUPFAM" id="SSF55874">
    <property type="entry name" value="ATPase domain of HSP90 chaperone/DNA topoisomerase II/histidine kinase"/>
    <property type="match status" value="1"/>
</dbReference>
<dbReference type="SMART" id="SM00387">
    <property type="entry name" value="HATPase_c"/>
    <property type="match status" value="1"/>
</dbReference>
<protein>
    <recommendedName>
        <fullName evidence="2">histidine kinase</fullName>
        <ecNumber evidence="2">2.7.13.3</ecNumber>
    </recommendedName>
</protein>
<sequence>MEETKELSFLGILLPVTILLFIICTAVIFLVRRFQRNFYQQQLDKEALKLMHQKELLSSTIQVQEKERKRIATDLHDELGAALSIIRMQLMQLEQQNQHPSAVIPATALAGIRTIDENALSSLRRICHELMPVHLETFGLLESLKSTAAQFSGKENINLELELGPSEARYPKLIELHLYRILMELINNTLKYAEASLLCIKINNINQSLHVEYSDNGKGLPIKKDPSKTGLGFQNIEARINVMNGSYHIDTSLSKGMAVKFEIPLPLSS</sequence>
<evidence type="ECO:0000313" key="12">
    <source>
        <dbReference type="Proteomes" id="UP000248198"/>
    </source>
</evidence>
<dbReference type="EC" id="2.7.13.3" evidence="2"/>
<keyword evidence="4" id="KW-0808">Transferase</keyword>
<evidence type="ECO:0000256" key="4">
    <source>
        <dbReference type="ARBA" id="ARBA00022679"/>
    </source>
</evidence>
<dbReference type="PROSITE" id="PS50109">
    <property type="entry name" value="HIS_KIN"/>
    <property type="match status" value="1"/>
</dbReference>
<keyword evidence="9" id="KW-1133">Transmembrane helix</keyword>
<name>A0A318ULD2_9SPHI</name>
<comment type="caution">
    <text evidence="11">The sequence shown here is derived from an EMBL/GenBank/DDBJ whole genome shotgun (WGS) entry which is preliminary data.</text>
</comment>
<feature type="transmembrane region" description="Helical" evidence="9">
    <location>
        <begin position="12"/>
        <end position="31"/>
    </location>
</feature>
<dbReference type="AlphaFoldDB" id="A0A318ULD2"/>
<evidence type="ECO:0000256" key="5">
    <source>
        <dbReference type="ARBA" id="ARBA00022741"/>
    </source>
</evidence>
<proteinExistence type="predicted"/>
<dbReference type="InterPro" id="IPR011712">
    <property type="entry name" value="Sig_transdc_His_kin_sub3_dim/P"/>
</dbReference>
<keyword evidence="3" id="KW-0597">Phosphoprotein</keyword>
<dbReference type="Gene3D" id="1.20.5.1930">
    <property type="match status" value="1"/>
</dbReference>
<dbReference type="PANTHER" id="PTHR24421">
    <property type="entry name" value="NITRATE/NITRITE SENSOR PROTEIN NARX-RELATED"/>
    <property type="match status" value="1"/>
</dbReference>
<reference evidence="11 12" key="1">
    <citation type="submission" date="2018-06" db="EMBL/GenBank/DDBJ databases">
        <title>Genomic Encyclopedia of Archaeal and Bacterial Type Strains, Phase II (KMG-II): from individual species to whole genera.</title>
        <authorList>
            <person name="Goeker M."/>
        </authorList>
    </citation>
    <scope>NUCLEOTIDE SEQUENCE [LARGE SCALE GENOMIC DNA]</scope>
    <source>
        <strain evidence="11 12">DSM 27372</strain>
    </source>
</reference>
<feature type="domain" description="Histidine kinase" evidence="10">
    <location>
        <begin position="74"/>
        <end position="267"/>
    </location>
</feature>
<dbReference type="GO" id="GO:0000155">
    <property type="term" value="F:phosphorelay sensor kinase activity"/>
    <property type="evidence" value="ECO:0007669"/>
    <property type="project" value="InterPro"/>
</dbReference>
<dbReference type="InterPro" id="IPR036890">
    <property type="entry name" value="HATPase_C_sf"/>
</dbReference>
<dbReference type="OrthoDB" id="5401121at2"/>
<evidence type="ECO:0000256" key="8">
    <source>
        <dbReference type="ARBA" id="ARBA00023012"/>
    </source>
</evidence>
<dbReference type="Pfam" id="PF02518">
    <property type="entry name" value="HATPase_c"/>
    <property type="match status" value="1"/>
</dbReference>
<evidence type="ECO:0000256" key="6">
    <source>
        <dbReference type="ARBA" id="ARBA00022777"/>
    </source>
</evidence>
<dbReference type="EMBL" id="QKLU01000001">
    <property type="protein sequence ID" value="PYF77174.1"/>
    <property type="molecule type" value="Genomic_DNA"/>
</dbReference>
<keyword evidence="9" id="KW-0472">Membrane</keyword>
<dbReference type="InterPro" id="IPR005467">
    <property type="entry name" value="His_kinase_dom"/>
</dbReference>
<keyword evidence="8" id="KW-0902">Two-component regulatory system</keyword>
<dbReference type="GO" id="GO:0016020">
    <property type="term" value="C:membrane"/>
    <property type="evidence" value="ECO:0007669"/>
    <property type="project" value="InterPro"/>
</dbReference>
<keyword evidence="6 11" id="KW-0418">Kinase</keyword>
<dbReference type="PANTHER" id="PTHR24421:SF10">
    <property type="entry name" value="NITRATE_NITRITE SENSOR PROTEIN NARQ"/>
    <property type="match status" value="1"/>
</dbReference>
<dbReference type="GO" id="GO:0046983">
    <property type="term" value="F:protein dimerization activity"/>
    <property type="evidence" value="ECO:0007669"/>
    <property type="project" value="InterPro"/>
</dbReference>
<organism evidence="11 12">
    <name type="scientific">Pedobacter nutrimenti</name>
    <dbReference type="NCBI Taxonomy" id="1241337"/>
    <lineage>
        <taxon>Bacteria</taxon>
        <taxon>Pseudomonadati</taxon>
        <taxon>Bacteroidota</taxon>
        <taxon>Sphingobacteriia</taxon>
        <taxon>Sphingobacteriales</taxon>
        <taxon>Sphingobacteriaceae</taxon>
        <taxon>Pedobacter</taxon>
    </lineage>
</organism>
<gene>
    <name evidence="11" type="ORF">B0O44_101654</name>
</gene>
<dbReference type="Gene3D" id="3.30.565.10">
    <property type="entry name" value="Histidine kinase-like ATPase, C-terminal domain"/>
    <property type="match status" value="1"/>
</dbReference>
<evidence type="ECO:0000256" key="2">
    <source>
        <dbReference type="ARBA" id="ARBA00012438"/>
    </source>
</evidence>
<dbReference type="InterPro" id="IPR003594">
    <property type="entry name" value="HATPase_dom"/>
</dbReference>
<evidence type="ECO:0000256" key="7">
    <source>
        <dbReference type="ARBA" id="ARBA00022840"/>
    </source>
</evidence>
<evidence type="ECO:0000256" key="9">
    <source>
        <dbReference type="SAM" id="Phobius"/>
    </source>
</evidence>
<evidence type="ECO:0000256" key="1">
    <source>
        <dbReference type="ARBA" id="ARBA00000085"/>
    </source>
</evidence>
<dbReference type="InterPro" id="IPR050482">
    <property type="entry name" value="Sensor_HK_TwoCompSys"/>
</dbReference>
<dbReference type="Pfam" id="PF07730">
    <property type="entry name" value="HisKA_3"/>
    <property type="match status" value="1"/>
</dbReference>
<keyword evidence="7" id="KW-0067">ATP-binding</keyword>
<dbReference type="GO" id="GO:0005524">
    <property type="term" value="F:ATP binding"/>
    <property type="evidence" value="ECO:0007669"/>
    <property type="project" value="UniProtKB-KW"/>
</dbReference>
<evidence type="ECO:0000313" key="11">
    <source>
        <dbReference type="EMBL" id="PYF77174.1"/>
    </source>
</evidence>
<dbReference type="Proteomes" id="UP000248198">
    <property type="component" value="Unassembled WGS sequence"/>
</dbReference>
<evidence type="ECO:0000259" key="10">
    <source>
        <dbReference type="PROSITE" id="PS50109"/>
    </source>
</evidence>